<sequence length="293" mass="31902">MTFDVNEFQRGIIDEFRQNGGRVGGMFEGATLALLTTTGARTGLARTVPLGHLEIDGRAMVVASAMGAPKNPGWYHNVRQDPLVTVEFGTETYQAMAAVLDGGQEYDEVFAKVVEAAPGYAEYQARTTRRIPVVVLHRIDAAPGAKRMGAQRMGDWLVEVHDWFRKELAELRATVAAGQAPETGFAERCQTFCGGLSRHHTGEDMAVFPSLARQFPALGPTLAELTGQHRVVARLNTEIQLLFTAYEPGRDTPGELLAELDRLIAELDAHFRYEEKTVVVALNATAAAPVIPG</sequence>
<feature type="domain" description="Hemerythrin-like" evidence="3">
    <location>
        <begin position="155"/>
        <end position="279"/>
    </location>
</feature>
<dbReference type="Pfam" id="PF04075">
    <property type="entry name" value="F420H2_quin_red"/>
    <property type="match status" value="1"/>
</dbReference>
<keyword evidence="5" id="KW-1185">Reference proteome</keyword>
<gene>
    <name evidence="4" type="ORF">Ahu01nite_066690</name>
</gene>
<evidence type="ECO:0000313" key="4">
    <source>
        <dbReference type="EMBL" id="GIE23567.1"/>
    </source>
</evidence>
<evidence type="ECO:0000259" key="3">
    <source>
        <dbReference type="Pfam" id="PF01814"/>
    </source>
</evidence>
<dbReference type="InterPro" id="IPR012349">
    <property type="entry name" value="Split_barrel_FMN-bd"/>
</dbReference>
<dbReference type="PANTHER" id="PTHR39428:SF1">
    <property type="entry name" value="F420H(2)-DEPENDENT QUINONE REDUCTASE RV1261C"/>
    <property type="match status" value="1"/>
</dbReference>
<protein>
    <submittedName>
        <fullName evidence="4">Hemerythrin</fullName>
    </submittedName>
</protein>
<dbReference type="RefSeq" id="WP_203840613.1">
    <property type="nucleotide sequence ID" value="NZ_BAAATV010000013.1"/>
</dbReference>
<evidence type="ECO:0000256" key="1">
    <source>
        <dbReference type="ARBA" id="ARBA00008710"/>
    </source>
</evidence>
<dbReference type="NCBIfam" id="TIGR00026">
    <property type="entry name" value="hi_GC_TIGR00026"/>
    <property type="match status" value="1"/>
</dbReference>
<reference evidence="4 5" key="1">
    <citation type="submission" date="2021-01" db="EMBL/GenBank/DDBJ databases">
        <title>Whole genome shotgun sequence of Actinoplanes humidus NBRC 14915.</title>
        <authorList>
            <person name="Komaki H."/>
            <person name="Tamura T."/>
        </authorList>
    </citation>
    <scope>NUCLEOTIDE SEQUENCE [LARGE SCALE GENOMIC DNA]</scope>
    <source>
        <strain evidence="4 5">NBRC 14915</strain>
    </source>
</reference>
<dbReference type="SUPFAM" id="SSF50475">
    <property type="entry name" value="FMN-binding split barrel"/>
    <property type="match status" value="1"/>
</dbReference>
<evidence type="ECO:0000313" key="5">
    <source>
        <dbReference type="Proteomes" id="UP000603200"/>
    </source>
</evidence>
<comment type="similarity">
    <text evidence="1">Belongs to the F420H(2)-dependent quinone reductase family.</text>
</comment>
<dbReference type="InterPro" id="IPR004378">
    <property type="entry name" value="F420H2_quin_Rdtase"/>
</dbReference>
<proteinExistence type="inferred from homology"/>
<comment type="catalytic activity">
    <reaction evidence="2">
        <text>oxidized coenzyme F420-(gamma-L-Glu)(n) + a quinol + H(+) = reduced coenzyme F420-(gamma-L-Glu)(n) + a quinone</text>
        <dbReference type="Rhea" id="RHEA:39663"/>
        <dbReference type="Rhea" id="RHEA-COMP:12939"/>
        <dbReference type="Rhea" id="RHEA-COMP:14378"/>
        <dbReference type="ChEBI" id="CHEBI:15378"/>
        <dbReference type="ChEBI" id="CHEBI:24646"/>
        <dbReference type="ChEBI" id="CHEBI:132124"/>
        <dbReference type="ChEBI" id="CHEBI:133980"/>
        <dbReference type="ChEBI" id="CHEBI:139511"/>
    </reaction>
</comment>
<dbReference type="PANTHER" id="PTHR39428">
    <property type="entry name" value="F420H(2)-DEPENDENT QUINONE REDUCTASE RV1261C"/>
    <property type="match status" value="1"/>
</dbReference>
<dbReference type="EMBL" id="BOMN01000092">
    <property type="protein sequence ID" value="GIE23567.1"/>
    <property type="molecule type" value="Genomic_DNA"/>
</dbReference>
<organism evidence="4 5">
    <name type="scientific">Winogradskya humida</name>
    <dbReference type="NCBI Taxonomy" id="113566"/>
    <lineage>
        <taxon>Bacteria</taxon>
        <taxon>Bacillati</taxon>
        <taxon>Actinomycetota</taxon>
        <taxon>Actinomycetes</taxon>
        <taxon>Micromonosporales</taxon>
        <taxon>Micromonosporaceae</taxon>
        <taxon>Winogradskya</taxon>
    </lineage>
</organism>
<dbReference type="Gene3D" id="2.30.110.10">
    <property type="entry name" value="Electron Transport, Fmn-binding Protein, Chain A"/>
    <property type="match status" value="1"/>
</dbReference>
<dbReference type="Gene3D" id="1.20.120.520">
    <property type="entry name" value="nmb1532 protein domain like"/>
    <property type="match status" value="1"/>
</dbReference>
<evidence type="ECO:0000256" key="2">
    <source>
        <dbReference type="ARBA" id="ARBA00049106"/>
    </source>
</evidence>
<dbReference type="Proteomes" id="UP000603200">
    <property type="component" value="Unassembled WGS sequence"/>
</dbReference>
<accession>A0ABQ3ZY99</accession>
<name>A0ABQ3ZY99_9ACTN</name>
<comment type="caution">
    <text evidence="4">The sequence shown here is derived from an EMBL/GenBank/DDBJ whole genome shotgun (WGS) entry which is preliminary data.</text>
</comment>
<dbReference type="CDD" id="cd12108">
    <property type="entry name" value="Hr-like"/>
    <property type="match status" value="1"/>
</dbReference>
<dbReference type="InterPro" id="IPR012312">
    <property type="entry name" value="Hemerythrin-like"/>
</dbReference>
<dbReference type="Pfam" id="PF01814">
    <property type="entry name" value="Hemerythrin"/>
    <property type="match status" value="1"/>
</dbReference>